<protein>
    <submittedName>
        <fullName evidence="2">Uncharacterized protein</fullName>
    </submittedName>
</protein>
<feature type="compositionally biased region" description="Acidic residues" evidence="1">
    <location>
        <begin position="202"/>
        <end position="218"/>
    </location>
</feature>
<keyword evidence="3" id="KW-1185">Reference proteome</keyword>
<evidence type="ECO:0000313" key="2">
    <source>
        <dbReference type="EMBL" id="MEU0156162.1"/>
    </source>
</evidence>
<accession>A0ABV2VVX0</accession>
<sequence>MTSTRTGAHTATFREQYGCSFTDGLTATTQAATAGDFKQATTLTGRFTAAAQHLHHSVVRDALAAGWDWWQIGELLTLHPQAAFDAYANLADATRTPARQRPHLAVVCTAGLVAEHDMDTAHGIDLDDLDPQHSLTTDPTVVQLRAAAQLLGDDIWIAVKLPGEYEGDDDLDDDAAIRRWTTVALHPDELGWLREALALNAEEPDDDEDEDEDLEPLR</sequence>
<dbReference type="Proteomes" id="UP001550348">
    <property type="component" value="Unassembled WGS sequence"/>
</dbReference>
<dbReference type="EMBL" id="JBEXRX010000156">
    <property type="protein sequence ID" value="MEU0156162.1"/>
    <property type="molecule type" value="Genomic_DNA"/>
</dbReference>
<gene>
    <name evidence="2" type="ORF">ABZ071_30580</name>
</gene>
<proteinExistence type="predicted"/>
<feature type="region of interest" description="Disordered" evidence="1">
    <location>
        <begin position="199"/>
        <end position="218"/>
    </location>
</feature>
<organism evidence="2 3">
    <name type="scientific">Micromonospora fulviviridis</name>
    <dbReference type="NCBI Taxonomy" id="47860"/>
    <lineage>
        <taxon>Bacteria</taxon>
        <taxon>Bacillati</taxon>
        <taxon>Actinomycetota</taxon>
        <taxon>Actinomycetes</taxon>
        <taxon>Micromonosporales</taxon>
        <taxon>Micromonosporaceae</taxon>
        <taxon>Micromonospora</taxon>
    </lineage>
</organism>
<dbReference type="RefSeq" id="WP_355667697.1">
    <property type="nucleotide sequence ID" value="NZ_JBEXRX010000156.1"/>
</dbReference>
<reference evidence="2 3" key="1">
    <citation type="submission" date="2024-06" db="EMBL/GenBank/DDBJ databases">
        <title>The Natural Products Discovery Center: Release of the First 8490 Sequenced Strains for Exploring Actinobacteria Biosynthetic Diversity.</title>
        <authorList>
            <person name="Kalkreuter E."/>
            <person name="Kautsar S.A."/>
            <person name="Yang D."/>
            <person name="Bader C.D."/>
            <person name="Teijaro C.N."/>
            <person name="Fluegel L."/>
            <person name="Davis C.M."/>
            <person name="Simpson J.R."/>
            <person name="Lauterbach L."/>
            <person name="Steele A.D."/>
            <person name="Gui C."/>
            <person name="Meng S."/>
            <person name="Li G."/>
            <person name="Viehrig K."/>
            <person name="Ye F."/>
            <person name="Su P."/>
            <person name="Kiefer A.F."/>
            <person name="Nichols A."/>
            <person name="Cepeda A.J."/>
            <person name="Yan W."/>
            <person name="Fan B."/>
            <person name="Jiang Y."/>
            <person name="Adhikari A."/>
            <person name="Zheng C.-J."/>
            <person name="Schuster L."/>
            <person name="Cowan T.M."/>
            <person name="Smanski M.J."/>
            <person name="Chevrette M.G."/>
            <person name="De Carvalho L.P.S."/>
            <person name="Shen B."/>
        </authorList>
    </citation>
    <scope>NUCLEOTIDE SEQUENCE [LARGE SCALE GENOMIC DNA]</scope>
    <source>
        <strain evidence="2 3">NPDC006286</strain>
    </source>
</reference>
<name>A0ABV2VVX0_9ACTN</name>
<evidence type="ECO:0000256" key="1">
    <source>
        <dbReference type="SAM" id="MobiDB-lite"/>
    </source>
</evidence>
<evidence type="ECO:0000313" key="3">
    <source>
        <dbReference type="Proteomes" id="UP001550348"/>
    </source>
</evidence>
<comment type="caution">
    <text evidence="2">The sequence shown here is derived from an EMBL/GenBank/DDBJ whole genome shotgun (WGS) entry which is preliminary data.</text>
</comment>